<dbReference type="InterPro" id="IPR003280">
    <property type="entry name" value="2pore_dom_K_chnl"/>
</dbReference>
<evidence type="ECO:0000256" key="4">
    <source>
        <dbReference type="ARBA" id="ARBA00022989"/>
    </source>
</evidence>
<feature type="domain" description="Potassium channel" evidence="10">
    <location>
        <begin position="170"/>
        <end position="246"/>
    </location>
</feature>
<feature type="transmembrane region" description="Helical" evidence="9">
    <location>
        <begin position="274"/>
        <end position="294"/>
    </location>
</feature>
<evidence type="ECO:0000256" key="7">
    <source>
        <dbReference type="ARBA" id="ARBA00023303"/>
    </source>
</evidence>
<evidence type="ECO:0000256" key="3">
    <source>
        <dbReference type="ARBA" id="ARBA00022692"/>
    </source>
</evidence>
<dbReference type="SMR" id="A0A7I8XDP8"/>
<evidence type="ECO:0000256" key="6">
    <source>
        <dbReference type="ARBA" id="ARBA00023136"/>
    </source>
</evidence>
<dbReference type="GO" id="GO:0005886">
    <property type="term" value="C:plasma membrane"/>
    <property type="evidence" value="ECO:0007669"/>
    <property type="project" value="TreeGrafter"/>
</dbReference>
<keyword evidence="12" id="KW-1185">Reference proteome</keyword>
<dbReference type="GO" id="GO:0015271">
    <property type="term" value="F:outward rectifier potassium channel activity"/>
    <property type="evidence" value="ECO:0007669"/>
    <property type="project" value="TreeGrafter"/>
</dbReference>
<proteinExistence type="inferred from homology"/>
<dbReference type="Pfam" id="PF07885">
    <property type="entry name" value="Ion_trans_2"/>
    <property type="match status" value="2"/>
</dbReference>
<name>A0A7I8XDP8_BURXY</name>
<dbReference type="Proteomes" id="UP000582659">
    <property type="component" value="Unassembled WGS sequence"/>
</dbReference>
<dbReference type="GO" id="GO:0022841">
    <property type="term" value="F:potassium ion leak channel activity"/>
    <property type="evidence" value="ECO:0007669"/>
    <property type="project" value="TreeGrafter"/>
</dbReference>
<evidence type="ECO:0000256" key="5">
    <source>
        <dbReference type="ARBA" id="ARBA00023065"/>
    </source>
</evidence>
<keyword evidence="4 9" id="KW-1133">Transmembrane helix</keyword>
<dbReference type="EMBL" id="CAJFCV020000004">
    <property type="protein sequence ID" value="CAG9113568.1"/>
    <property type="molecule type" value="Genomic_DNA"/>
</dbReference>
<keyword evidence="6 9" id="KW-0472">Membrane</keyword>
<dbReference type="Gene3D" id="1.10.287.70">
    <property type="match status" value="1"/>
</dbReference>
<comment type="caution">
    <text evidence="11">The sequence shown here is derived from an EMBL/GenBank/DDBJ whole genome shotgun (WGS) entry which is preliminary data.</text>
</comment>
<comment type="subcellular location">
    <subcellularLocation>
        <location evidence="1">Membrane</location>
        <topology evidence="1">Multi-pass membrane protein</topology>
    </subcellularLocation>
</comment>
<evidence type="ECO:0000313" key="11">
    <source>
        <dbReference type="EMBL" id="CAD5224701.1"/>
    </source>
</evidence>
<keyword evidence="2 8" id="KW-0813">Transport</keyword>
<dbReference type="GO" id="GO:0030322">
    <property type="term" value="P:stabilization of membrane potential"/>
    <property type="evidence" value="ECO:0007669"/>
    <property type="project" value="TreeGrafter"/>
</dbReference>
<evidence type="ECO:0000256" key="8">
    <source>
        <dbReference type="RuleBase" id="RU003857"/>
    </source>
</evidence>
<keyword evidence="5 8" id="KW-0406">Ion transport</keyword>
<dbReference type="PANTHER" id="PTHR11003">
    <property type="entry name" value="POTASSIUM CHANNEL, SUBFAMILY K"/>
    <property type="match status" value="1"/>
</dbReference>
<organism evidence="11 12">
    <name type="scientific">Bursaphelenchus xylophilus</name>
    <name type="common">Pinewood nematode worm</name>
    <name type="synonym">Aphelenchoides xylophilus</name>
    <dbReference type="NCBI Taxonomy" id="6326"/>
    <lineage>
        <taxon>Eukaryota</taxon>
        <taxon>Metazoa</taxon>
        <taxon>Ecdysozoa</taxon>
        <taxon>Nematoda</taxon>
        <taxon>Chromadorea</taxon>
        <taxon>Rhabditida</taxon>
        <taxon>Tylenchina</taxon>
        <taxon>Tylenchomorpha</taxon>
        <taxon>Aphelenchoidea</taxon>
        <taxon>Aphelenchoididae</taxon>
        <taxon>Bursaphelenchus</taxon>
    </lineage>
</organism>
<comment type="similarity">
    <text evidence="8">Belongs to the two pore domain potassium channel (TC 1.A.1.8) family.</text>
</comment>
<keyword evidence="3 8" id="KW-0812">Transmembrane</keyword>
<gene>
    <name evidence="11" type="ORF">BXYJ_LOCUS8175</name>
</gene>
<dbReference type="Proteomes" id="UP000659654">
    <property type="component" value="Unassembled WGS sequence"/>
</dbReference>
<protein>
    <submittedName>
        <fullName evidence="11">(pine wood nematode) hypothetical protein</fullName>
    </submittedName>
</protein>
<dbReference type="OrthoDB" id="297496at2759"/>
<feature type="transmembrane region" description="Helical" evidence="9">
    <location>
        <begin position="218"/>
        <end position="238"/>
    </location>
</feature>
<evidence type="ECO:0000313" key="12">
    <source>
        <dbReference type="Proteomes" id="UP000659654"/>
    </source>
</evidence>
<feature type="transmembrane region" description="Helical" evidence="9">
    <location>
        <begin position="160"/>
        <end position="184"/>
    </location>
</feature>
<sequence length="396" mass="45224">MSQTSLNTIQFDPMSVTQTWPKSRVTNEFFHQANQQLNQKKMIDEARAFVDDNKNQNVDGEARQATDIIQHLCDVIEKLEKKSESNRRKSRISIASQLQPMGVIREEPHFESMIFSSIQDMNRRPSSVRSFRDPEEMEKAEEDADFKQLYSETDPYLVRFIPYAIIFVTAVLYIYVGAICFSYIDPAIEKLPYYLQVQFTFEVVTTIGWGDLTPSSNWGKIACVIYQIVGVPIVFAALSNCGRLLTEFYTVDFLYLTAVVRGKNPTKNSLANKLPLVSCINLMVVHLFLGILLFSGLIMNLSVIDSVYFTVITITTVGFGDIAPKPHNMFETVVCMVFISSGMIVMAALLVTLSYYFQLIFYGYLNDWIFDLYEKLTSRRKVSPPEIKTSKGFNRV</sequence>
<dbReference type="PRINTS" id="PR01333">
    <property type="entry name" value="2POREKCHANEL"/>
</dbReference>
<feature type="transmembrane region" description="Helical" evidence="9">
    <location>
        <begin position="306"/>
        <end position="323"/>
    </location>
</feature>
<feature type="transmembrane region" description="Helical" evidence="9">
    <location>
        <begin position="335"/>
        <end position="357"/>
    </location>
</feature>
<dbReference type="AlphaFoldDB" id="A0A7I8XDP8"/>
<evidence type="ECO:0000256" key="1">
    <source>
        <dbReference type="ARBA" id="ARBA00004141"/>
    </source>
</evidence>
<accession>A0A7I8XDP8</accession>
<keyword evidence="7 8" id="KW-0407">Ion channel</keyword>
<dbReference type="PANTHER" id="PTHR11003:SF334">
    <property type="entry name" value="FI03418P"/>
    <property type="match status" value="1"/>
</dbReference>
<feature type="domain" description="Potassium channel" evidence="10">
    <location>
        <begin position="291"/>
        <end position="354"/>
    </location>
</feature>
<dbReference type="SUPFAM" id="SSF81324">
    <property type="entry name" value="Voltage-gated potassium channels"/>
    <property type="match status" value="2"/>
</dbReference>
<dbReference type="EMBL" id="CAJFDI010000004">
    <property type="protein sequence ID" value="CAD5224701.1"/>
    <property type="molecule type" value="Genomic_DNA"/>
</dbReference>
<evidence type="ECO:0000256" key="9">
    <source>
        <dbReference type="SAM" id="Phobius"/>
    </source>
</evidence>
<evidence type="ECO:0000256" key="2">
    <source>
        <dbReference type="ARBA" id="ARBA00022448"/>
    </source>
</evidence>
<evidence type="ECO:0000259" key="10">
    <source>
        <dbReference type="Pfam" id="PF07885"/>
    </source>
</evidence>
<reference evidence="11" key="1">
    <citation type="submission" date="2020-09" db="EMBL/GenBank/DDBJ databases">
        <authorList>
            <person name="Kikuchi T."/>
        </authorList>
    </citation>
    <scope>NUCLEOTIDE SEQUENCE</scope>
    <source>
        <strain evidence="11">Ka4C1</strain>
    </source>
</reference>
<dbReference type="InterPro" id="IPR013099">
    <property type="entry name" value="K_chnl_dom"/>
</dbReference>